<protein>
    <recommendedName>
        <fullName evidence="5 6">Elongator complex protein 1</fullName>
    </recommendedName>
</protein>
<gene>
    <name evidence="13" type="ORF">Taro_007107</name>
</gene>
<dbReference type="UniPathway" id="UPA00988"/>
<evidence type="ECO:0000259" key="9">
    <source>
        <dbReference type="Pfam" id="PF23797"/>
    </source>
</evidence>
<feature type="domain" description="ELP1 first N-terminal beta-propeller" evidence="8">
    <location>
        <begin position="1"/>
        <end position="162"/>
    </location>
</feature>
<dbReference type="PANTHER" id="PTHR12747">
    <property type="entry name" value="ELONGATOR COMPLEX PROTEIN 1"/>
    <property type="match status" value="1"/>
</dbReference>
<dbReference type="SUPFAM" id="SSF50978">
    <property type="entry name" value="WD40 repeat-like"/>
    <property type="match status" value="1"/>
</dbReference>
<evidence type="ECO:0000256" key="7">
    <source>
        <dbReference type="SAM" id="MobiDB-lite"/>
    </source>
</evidence>
<evidence type="ECO:0000259" key="8">
    <source>
        <dbReference type="Pfam" id="PF04762"/>
    </source>
</evidence>
<evidence type="ECO:0000256" key="1">
    <source>
        <dbReference type="ARBA" id="ARBA00005043"/>
    </source>
</evidence>
<proteinExistence type="inferred from homology"/>
<evidence type="ECO:0000256" key="6">
    <source>
        <dbReference type="PIRNR" id="PIRNR017233"/>
    </source>
</evidence>
<dbReference type="GO" id="GO:0005829">
    <property type="term" value="C:cytosol"/>
    <property type="evidence" value="ECO:0007669"/>
    <property type="project" value="TreeGrafter"/>
</dbReference>
<comment type="subcellular location">
    <subcellularLocation>
        <location evidence="6">Cytoplasm</location>
    </subcellularLocation>
    <subcellularLocation>
        <location evidence="6">Nucleus</location>
    </subcellularLocation>
</comment>
<feature type="domain" description="ELP1 TPR" evidence="10">
    <location>
        <begin position="960"/>
        <end position="1121"/>
    </location>
</feature>
<dbReference type="InterPro" id="IPR056166">
    <property type="entry name" value="TPR_ELP1"/>
</dbReference>
<dbReference type="InterPro" id="IPR015943">
    <property type="entry name" value="WD40/YVTN_repeat-like_dom_sf"/>
</dbReference>
<dbReference type="Pfam" id="PF23925">
    <property type="entry name" value="A-sol_ELP1"/>
    <property type="match status" value="1"/>
</dbReference>
<comment type="pathway">
    <text evidence="1">tRNA modification; 5-methoxycarbonylmethyl-2-thiouridine-tRNA biosynthesis.</text>
</comment>
<feature type="region of interest" description="Disordered" evidence="7">
    <location>
        <begin position="1216"/>
        <end position="1244"/>
    </location>
</feature>
<dbReference type="InterPro" id="IPR056167">
    <property type="entry name" value="A-sol_ELP1"/>
</dbReference>
<feature type="domain" description="ELP1 N-terminal second beta-propeller" evidence="9">
    <location>
        <begin position="369"/>
        <end position="704"/>
    </location>
</feature>
<dbReference type="PIRSF" id="PIRSF017233">
    <property type="entry name" value="IKAP"/>
    <property type="match status" value="1"/>
</dbReference>
<evidence type="ECO:0000313" key="13">
    <source>
        <dbReference type="EMBL" id="MQL74767.1"/>
    </source>
</evidence>
<evidence type="ECO:0000259" key="12">
    <source>
        <dbReference type="Pfam" id="PF23936"/>
    </source>
</evidence>
<evidence type="ECO:0000259" key="11">
    <source>
        <dbReference type="Pfam" id="PF23925"/>
    </source>
</evidence>
<dbReference type="InterPro" id="IPR056169">
    <property type="entry name" value="HB_ELP1"/>
</dbReference>
<name>A0A843TY28_COLES</name>
<dbReference type="Proteomes" id="UP000652761">
    <property type="component" value="Unassembled WGS sequence"/>
</dbReference>
<comment type="function">
    <text evidence="6">Component of the elongator complex which is required for multiple tRNA modifications, including mcm5U (5-methoxycarbonylmethyl uridine), mcm5s2U (5-methoxycarbonylmethyl-2-thiouridine), and ncm5U (5-carbamoylmethyl uridine). The elongator complex catalyzes formation of carboxymethyluridine in the wobble base at position 34 in tRNAs.</text>
</comment>
<accession>A0A843TY28</accession>
<dbReference type="GO" id="GO:0033588">
    <property type="term" value="C:elongator holoenzyme complex"/>
    <property type="evidence" value="ECO:0007669"/>
    <property type="project" value="InterPro"/>
</dbReference>
<feature type="domain" description="ELP1 alpha-solenoid" evidence="11">
    <location>
        <begin position="730"/>
        <end position="951"/>
    </location>
</feature>
<evidence type="ECO:0000256" key="5">
    <source>
        <dbReference type="ARBA" id="ARBA00029535"/>
    </source>
</evidence>
<dbReference type="PANTHER" id="PTHR12747:SF0">
    <property type="entry name" value="ELONGATOR COMPLEX PROTEIN 1"/>
    <property type="match status" value="1"/>
</dbReference>
<evidence type="ECO:0000256" key="2">
    <source>
        <dbReference type="ARBA" id="ARBA00006086"/>
    </source>
</evidence>
<comment type="caution">
    <text evidence="13">The sequence shown here is derived from an EMBL/GenBank/DDBJ whole genome shotgun (WGS) entry which is preliminary data.</text>
</comment>
<dbReference type="EMBL" id="NMUH01000221">
    <property type="protein sequence ID" value="MQL74767.1"/>
    <property type="molecule type" value="Genomic_DNA"/>
</dbReference>
<dbReference type="Gene3D" id="1.25.40.470">
    <property type="match status" value="1"/>
</dbReference>
<keyword evidence="6" id="KW-0539">Nucleus</keyword>
<dbReference type="Pfam" id="PF23936">
    <property type="entry name" value="HB_ELP1"/>
    <property type="match status" value="1"/>
</dbReference>
<dbReference type="GO" id="GO:0000049">
    <property type="term" value="F:tRNA binding"/>
    <property type="evidence" value="ECO:0007669"/>
    <property type="project" value="TreeGrafter"/>
</dbReference>
<feature type="domain" description="ELP1 three-helical bundle" evidence="12">
    <location>
        <begin position="1133"/>
        <end position="1291"/>
    </location>
</feature>
<keyword evidence="4" id="KW-0819">tRNA processing</keyword>
<dbReference type="GO" id="GO:0002926">
    <property type="term" value="P:tRNA wobble base 5-methoxycarbonylmethyl-2-thiouridinylation"/>
    <property type="evidence" value="ECO:0007669"/>
    <property type="project" value="TreeGrafter"/>
</dbReference>
<evidence type="ECO:0000259" key="10">
    <source>
        <dbReference type="Pfam" id="PF23878"/>
    </source>
</evidence>
<organism evidence="13 14">
    <name type="scientific">Colocasia esculenta</name>
    <name type="common">Wild taro</name>
    <name type="synonym">Arum esculentum</name>
    <dbReference type="NCBI Taxonomy" id="4460"/>
    <lineage>
        <taxon>Eukaryota</taxon>
        <taxon>Viridiplantae</taxon>
        <taxon>Streptophyta</taxon>
        <taxon>Embryophyta</taxon>
        <taxon>Tracheophyta</taxon>
        <taxon>Spermatophyta</taxon>
        <taxon>Magnoliopsida</taxon>
        <taxon>Liliopsida</taxon>
        <taxon>Araceae</taxon>
        <taxon>Aroideae</taxon>
        <taxon>Colocasieae</taxon>
        <taxon>Colocasia</taxon>
    </lineage>
</organism>
<comment type="similarity">
    <text evidence="2 6">Belongs to the ELP1/IKA1 family.</text>
</comment>
<sequence length="1339" mass="149266">MKNLKLSLELSSQLELQSEGETLLLSAFDVEQNRVFFASSANVIYAVQLPSSHQVRALSGKPVLLSHGEPLALEHGDCITALDYQMEKEALIVGTSDGYLVLHTVDCNTTEVVGKVEGGVKCISSSPDGALLSVTTALGQLLVMTYDWEILYETELDPQLVDDIHCQNSLVDRIDGSYNNEIQSCVSWRGDGKYFATLSGLQNSSSLRKLRIWERDSGTLHASTDSKPFVGSSLDWMPSGAKVACSYDRKAEKKCPSIVFFEKNGLERSSFSINEDVETDVKALRWNCSSDLLAACITCQDYDVIKIWSFSNNHWYLKQEMRYSKKDGVKFSWNPTKPLHLICWTRGGHITTYNFIWITAVTDSSIALVVDNLSILISPLALALMPPPMSLFNLKFSGAIQDISFHAKNSVNHLAVLLSDGSLCIVKLSSTDIWEQFEDETFNVQPCLPNPTFNPFWHLTWLDSYTLLGVSHREYSKHDNQQIASSGENGFAHEDPMAPSWGYYLQEIELVSPDNCQGSVTSSGWSVKCSRKMSVDGPIISIVPNPAKSFSAFVQVDGGSIFEYSSSLTTKASSREQHFHRLDYDNVFPSSCPWMQVVLVSDNGITKPLIFGLDESGKLHLGRRILCRSCSSFSFYSDSEGLMHQITTHLILTTRQDLLFIFSMDEILHGNPEMQIENCNRGGVKARKEENKNFISIWEIGAKLAGVIHGDEAAVILQTTRGNLECIYPRKLVLVAITNALIQRRFRDAMLLVRRHRIDFNVLVDYCGWQAFIKSAGEFVSQVSNLSHITDFVCAIKNENVMETMYKGVIPLPSSKTTSGLDSMDPEFSHLENKVFHVLLAIRKALEELIAESPERELCILTTLARSEPPALEEALGRIKMTRELELIGIDDVRRKTYPSAEEAAKHLLWLSDPEAVFEAALGLYDLNLAAIVALNSQKDPKEFLPFLQALKQLPLLIMRYKIDLRLHRYESALRHITSAGETYYEDSMKLLQSNPELFPLGLQLITDPIKRKQVLEAWGDHLYSEKCFEQSATAYICCSCFQKALKAYHACGDWKGVLTVAGLLKLEKVEVLQLANELCEELQTLGKPADAAKIALEYCGDVASSVGYFIIAREWEEALRIGFLHARDDLVSEVTTAATDCASTLVSEYNEGLEKLGKYLARYLAVRQRRLLLAARLQMEDRTVNDFEDDNVSEASSTFSGMSAYTTSTLKGSRISVSPSTVNRERGARRQRNRGKIRAGSPGEEKALVDHLKGMSLTSTAVRELKSLASALAMLGKVETARQVQRAADNFHLSQQAAVKLCEDTSSSDTIDENSHTLENYVNKTKGVASFFSSVLVV</sequence>
<dbReference type="Gene3D" id="2.130.10.10">
    <property type="entry name" value="YVTN repeat-like/Quinoprotein amine dehydrogenase"/>
    <property type="match status" value="1"/>
</dbReference>
<reference evidence="13" key="1">
    <citation type="submission" date="2017-07" db="EMBL/GenBank/DDBJ databases">
        <title>Taro Niue Genome Assembly and Annotation.</title>
        <authorList>
            <person name="Atibalentja N."/>
            <person name="Keating K."/>
            <person name="Fields C.J."/>
        </authorList>
    </citation>
    <scope>NUCLEOTIDE SEQUENCE</scope>
    <source>
        <strain evidence="13">Niue_2</strain>
        <tissue evidence="13">Leaf</tissue>
    </source>
</reference>
<dbReference type="Pfam" id="PF23878">
    <property type="entry name" value="TPR_ELP1"/>
    <property type="match status" value="1"/>
</dbReference>
<evidence type="ECO:0000256" key="4">
    <source>
        <dbReference type="ARBA" id="ARBA00022694"/>
    </source>
</evidence>
<dbReference type="InterPro" id="IPR036322">
    <property type="entry name" value="WD40_repeat_dom_sf"/>
</dbReference>
<dbReference type="Pfam" id="PF04762">
    <property type="entry name" value="Beta-prop_ELP1_1st"/>
    <property type="match status" value="2"/>
</dbReference>
<keyword evidence="14" id="KW-1185">Reference proteome</keyword>
<feature type="domain" description="ELP1 first N-terminal beta-propeller" evidence="8">
    <location>
        <begin position="179"/>
        <end position="335"/>
    </location>
</feature>
<evidence type="ECO:0000313" key="14">
    <source>
        <dbReference type="Proteomes" id="UP000652761"/>
    </source>
</evidence>
<evidence type="ECO:0000256" key="3">
    <source>
        <dbReference type="ARBA" id="ARBA00022490"/>
    </source>
</evidence>
<dbReference type="Pfam" id="PF23797">
    <property type="entry name" value="Beta-prop_ELP1_2nd"/>
    <property type="match status" value="1"/>
</dbReference>
<dbReference type="GO" id="GO:0005634">
    <property type="term" value="C:nucleus"/>
    <property type="evidence" value="ECO:0007669"/>
    <property type="project" value="UniProtKB-SubCell"/>
</dbReference>
<dbReference type="InterPro" id="IPR056165">
    <property type="entry name" value="Beta-prop_ELP1_2nd"/>
</dbReference>
<dbReference type="OrthoDB" id="40048at2759"/>
<dbReference type="InterPro" id="IPR006849">
    <property type="entry name" value="Elp1"/>
</dbReference>
<dbReference type="InterPro" id="IPR056164">
    <property type="entry name" value="Beta-prop_ELP1_1st"/>
</dbReference>
<keyword evidence="3 6" id="KW-0963">Cytoplasm</keyword>